<gene>
    <name evidence="1" type="ORF">EVAR_61633_1</name>
</gene>
<protein>
    <submittedName>
        <fullName evidence="1">Uncharacterized protein</fullName>
    </submittedName>
</protein>
<organism evidence="1 2">
    <name type="scientific">Eumeta variegata</name>
    <name type="common">Bagworm moth</name>
    <name type="synonym">Eumeta japonica</name>
    <dbReference type="NCBI Taxonomy" id="151549"/>
    <lineage>
        <taxon>Eukaryota</taxon>
        <taxon>Metazoa</taxon>
        <taxon>Ecdysozoa</taxon>
        <taxon>Arthropoda</taxon>
        <taxon>Hexapoda</taxon>
        <taxon>Insecta</taxon>
        <taxon>Pterygota</taxon>
        <taxon>Neoptera</taxon>
        <taxon>Endopterygota</taxon>
        <taxon>Lepidoptera</taxon>
        <taxon>Glossata</taxon>
        <taxon>Ditrysia</taxon>
        <taxon>Tineoidea</taxon>
        <taxon>Psychidae</taxon>
        <taxon>Oiketicinae</taxon>
        <taxon>Eumeta</taxon>
    </lineage>
</organism>
<evidence type="ECO:0000313" key="1">
    <source>
        <dbReference type="EMBL" id="GBP83699.1"/>
    </source>
</evidence>
<name>A0A4C1Z9X8_EUMVA</name>
<dbReference type="EMBL" id="BGZK01001634">
    <property type="protein sequence ID" value="GBP83699.1"/>
    <property type="molecule type" value="Genomic_DNA"/>
</dbReference>
<sequence length="117" mass="13638">MGAKETERIVQIYQRTYFFFAKSETKDILPEQAARAKGTASEMYTRLDESRAIIKKKLREFSRTMDRNEGMEIKLLFCKRREPKLKSSGQSRTRNGAYPSVEEVVCINKLHRSRATV</sequence>
<proteinExistence type="predicted"/>
<evidence type="ECO:0000313" key="2">
    <source>
        <dbReference type="Proteomes" id="UP000299102"/>
    </source>
</evidence>
<reference evidence="1 2" key="1">
    <citation type="journal article" date="2019" name="Commun. Biol.">
        <title>The bagworm genome reveals a unique fibroin gene that provides high tensile strength.</title>
        <authorList>
            <person name="Kono N."/>
            <person name="Nakamura H."/>
            <person name="Ohtoshi R."/>
            <person name="Tomita M."/>
            <person name="Numata K."/>
            <person name="Arakawa K."/>
        </authorList>
    </citation>
    <scope>NUCLEOTIDE SEQUENCE [LARGE SCALE GENOMIC DNA]</scope>
</reference>
<dbReference type="Proteomes" id="UP000299102">
    <property type="component" value="Unassembled WGS sequence"/>
</dbReference>
<comment type="caution">
    <text evidence="1">The sequence shown here is derived from an EMBL/GenBank/DDBJ whole genome shotgun (WGS) entry which is preliminary data.</text>
</comment>
<dbReference type="AlphaFoldDB" id="A0A4C1Z9X8"/>
<accession>A0A4C1Z9X8</accession>
<keyword evidence="2" id="KW-1185">Reference proteome</keyword>